<sequence>MTLGIAWLRTIGGVRELVIASDSRLSGGQFWDANPKIMLLPRSDAVLSFAGSTSDAYPLMLQAYNSIRMHPPASSRALDLEDLKGHLIRMFNHSRSFISGLPHGQIAPDEPEALFMLSGYSWKKKAFRVWTLHYDRSLHGFTFRPAKEWGGQTVGSAKLIAYAGDEGPVQAAKAELVSLLRHRAKLTEGSFDMEPFEVLRDLIRSGAHPSIGGPVQVVKIYEHANAVPVGVYWPDKKSGTVSVLGRPLMSYEKTQWGVLDPDAPARAYPAPALDNATSEESTGNQAAAE</sequence>
<dbReference type="Proteomes" id="UP001268610">
    <property type="component" value="Unassembled WGS sequence"/>
</dbReference>
<protein>
    <submittedName>
        <fullName evidence="2">Uncharacterized protein</fullName>
    </submittedName>
</protein>
<comment type="caution">
    <text evidence="2">The sequence shown here is derived from an EMBL/GenBank/DDBJ whole genome shotgun (WGS) entry which is preliminary data.</text>
</comment>
<reference evidence="2" key="1">
    <citation type="submission" date="2023-04" db="EMBL/GenBank/DDBJ databases">
        <title>Genomic characterization of faba bean (Vicia faba) microsymbionts in Mexican soils.</title>
        <authorList>
            <person name="Rivera Orduna F.N."/>
            <person name="Guevara-Luna J."/>
            <person name="Yan J."/>
            <person name="Arroyo-Herrera I."/>
            <person name="Li Y."/>
            <person name="Vasquez-Murrieta M.S."/>
            <person name="Wang E.T."/>
        </authorList>
    </citation>
    <scope>NUCLEOTIDE SEQUENCE</scope>
    <source>
        <strain evidence="2">CH26</strain>
    </source>
</reference>
<feature type="region of interest" description="Disordered" evidence="1">
    <location>
        <begin position="262"/>
        <end position="289"/>
    </location>
</feature>
<evidence type="ECO:0000313" key="2">
    <source>
        <dbReference type="EMBL" id="MDR9774845.1"/>
    </source>
</evidence>
<evidence type="ECO:0000256" key="1">
    <source>
        <dbReference type="SAM" id="MobiDB-lite"/>
    </source>
</evidence>
<dbReference type="EMBL" id="JAVLSF010000011">
    <property type="protein sequence ID" value="MDR9774845.1"/>
    <property type="molecule type" value="Genomic_DNA"/>
</dbReference>
<dbReference type="RefSeq" id="WP_310865676.1">
    <property type="nucleotide sequence ID" value="NZ_JAVLSF010000011.1"/>
</dbReference>
<evidence type="ECO:0000313" key="3">
    <source>
        <dbReference type="Proteomes" id="UP001268610"/>
    </source>
</evidence>
<feature type="compositionally biased region" description="Polar residues" evidence="1">
    <location>
        <begin position="275"/>
        <end position="289"/>
    </location>
</feature>
<dbReference type="AlphaFoldDB" id="A0AAJ2GS29"/>
<name>A0AAJ2GS29_9HYPH</name>
<proteinExistence type="predicted"/>
<gene>
    <name evidence="2" type="ORF">RJJ65_19765</name>
</gene>
<accession>A0AAJ2GS29</accession>
<organism evidence="2 3">
    <name type="scientific">Rhizobium hidalgonense</name>
    <dbReference type="NCBI Taxonomy" id="1538159"/>
    <lineage>
        <taxon>Bacteria</taxon>
        <taxon>Pseudomonadati</taxon>
        <taxon>Pseudomonadota</taxon>
        <taxon>Alphaproteobacteria</taxon>
        <taxon>Hyphomicrobiales</taxon>
        <taxon>Rhizobiaceae</taxon>
        <taxon>Rhizobium/Agrobacterium group</taxon>
        <taxon>Rhizobium</taxon>
    </lineage>
</organism>
<feature type="compositionally biased region" description="Low complexity" evidence="1">
    <location>
        <begin position="262"/>
        <end position="274"/>
    </location>
</feature>